<feature type="transmembrane region" description="Helical" evidence="1">
    <location>
        <begin position="64"/>
        <end position="83"/>
    </location>
</feature>
<organism evidence="2 3">
    <name type="scientific">Microbacterium keratanolyticum</name>
    <dbReference type="NCBI Taxonomy" id="67574"/>
    <lineage>
        <taxon>Bacteria</taxon>
        <taxon>Bacillati</taxon>
        <taxon>Actinomycetota</taxon>
        <taxon>Actinomycetes</taxon>
        <taxon>Micrococcales</taxon>
        <taxon>Microbacteriaceae</taxon>
        <taxon>Microbacterium</taxon>
    </lineage>
</organism>
<feature type="transmembrane region" description="Helical" evidence="1">
    <location>
        <begin position="243"/>
        <end position="261"/>
    </location>
</feature>
<dbReference type="PANTHER" id="PTHR36840:SF1">
    <property type="entry name" value="BLL5714 PROTEIN"/>
    <property type="match status" value="1"/>
</dbReference>
<comment type="caution">
    <text evidence="2">The sequence shown here is derived from an EMBL/GenBank/DDBJ whole genome shotgun (WGS) entry which is preliminary data.</text>
</comment>
<reference evidence="2" key="1">
    <citation type="journal article" date="2014" name="Int. J. Syst. Evol. Microbiol.">
        <title>Complete genome sequence of Corynebacterium casei LMG S-19264T (=DSM 44701T), isolated from a smear-ripened cheese.</title>
        <authorList>
            <consortium name="US DOE Joint Genome Institute (JGI-PGF)"/>
            <person name="Walter F."/>
            <person name="Albersmeier A."/>
            <person name="Kalinowski J."/>
            <person name="Ruckert C."/>
        </authorList>
    </citation>
    <scope>NUCLEOTIDE SEQUENCE</scope>
    <source>
        <strain evidence="2">VKM Ac-1958</strain>
    </source>
</reference>
<feature type="transmembrane region" description="Helical" evidence="1">
    <location>
        <begin position="311"/>
        <end position="335"/>
    </location>
</feature>
<feature type="transmembrane region" description="Helical" evidence="1">
    <location>
        <begin position="90"/>
        <end position="110"/>
    </location>
</feature>
<dbReference type="EMBL" id="BSET01000001">
    <property type="protein sequence ID" value="GLK01939.1"/>
    <property type="molecule type" value="Genomic_DNA"/>
</dbReference>
<accession>A0A9W6HTN0</accession>
<keyword evidence="1" id="KW-1133">Transmembrane helix</keyword>
<name>A0A9W6HTN0_9MICO</name>
<feature type="transmembrane region" description="Helical" evidence="1">
    <location>
        <begin position="175"/>
        <end position="193"/>
    </location>
</feature>
<feature type="transmembrane region" description="Helical" evidence="1">
    <location>
        <begin position="213"/>
        <end position="231"/>
    </location>
</feature>
<dbReference type="AlphaFoldDB" id="A0A9W6HTN0"/>
<dbReference type="PANTHER" id="PTHR36840">
    <property type="entry name" value="BLL5714 PROTEIN"/>
    <property type="match status" value="1"/>
</dbReference>
<reference evidence="2" key="2">
    <citation type="submission" date="2023-01" db="EMBL/GenBank/DDBJ databases">
        <authorList>
            <person name="Sun Q."/>
            <person name="Evtushenko L."/>
        </authorList>
    </citation>
    <scope>NUCLEOTIDE SEQUENCE</scope>
    <source>
        <strain evidence="2">VKM Ac-1958</strain>
    </source>
</reference>
<keyword evidence="1" id="KW-0812">Transmembrane</keyword>
<protein>
    <submittedName>
        <fullName evidence="2">Low temperature requirement protein A</fullName>
    </submittedName>
</protein>
<keyword evidence="3" id="KW-1185">Reference proteome</keyword>
<proteinExistence type="predicted"/>
<evidence type="ECO:0000313" key="2">
    <source>
        <dbReference type="EMBL" id="GLK01939.1"/>
    </source>
</evidence>
<feature type="transmembrane region" description="Helical" evidence="1">
    <location>
        <begin position="150"/>
        <end position="169"/>
    </location>
</feature>
<gene>
    <name evidence="2" type="ORF">GCM10017596_16540</name>
</gene>
<feature type="transmembrane region" description="Helical" evidence="1">
    <location>
        <begin position="122"/>
        <end position="138"/>
    </location>
</feature>
<dbReference type="RefSeq" id="WP_239526680.1">
    <property type="nucleotide sequence ID" value="NZ_BAAAUM010000001.1"/>
</dbReference>
<dbReference type="Pfam" id="PF06772">
    <property type="entry name" value="LtrA"/>
    <property type="match status" value="1"/>
</dbReference>
<dbReference type="InterPro" id="IPR010640">
    <property type="entry name" value="Low_temperature_requirement_A"/>
</dbReference>
<dbReference type="Proteomes" id="UP001142325">
    <property type="component" value="Unassembled WGS sequence"/>
</dbReference>
<sequence>MTTDLLHRIGLIRMSGRDPRQSHRVASPLELFFDLVFVVAVSQASQSLHHGIAEGHAAETTLSYAMVFFAIWWAWMNFTWFASAFDTDDWLYRVTTIAQMAGVLVLAAGVHDAMAEGDWATVTWGYVIMRLALVTQWLRLALSDPENRSIALRYAAGIAIVQVLWLARLPLDGPAQFWTFWVMVALELLVPVWAERKRRTPWHPHHIAERFSLFTLILLGESLLASANSIIGARNGEARVDGLIGLAVAGIVTAAALWWVYFSRAQGERLTRNSRGFAFGYAHYLIFAAIGAVSAGIEVELDLLTGGAEHLTVATASLAFTIPVAVYMVMAWAVLLRGQVSGAASAIFLVCAGGVLLCAIAPVFTVAGTAALLCVAVAVMERERARARSLSDLETARHDG</sequence>
<evidence type="ECO:0000256" key="1">
    <source>
        <dbReference type="SAM" id="Phobius"/>
    </source>
</evidence>
<evidence type="ECO:0000313" key="3">
    <source>
        <dbReference type="Proteomes" id="UP001142325"/>
    </source>
</evidence>
<feature type="transmembrane region" description="Helical" evidence="1">
    <location>
        <begin position="281"/>
        <end position="299"/>
    </location>
</feature>
<keyword evidence="1" id="KW-0472">Membrane</keyword>
<feature type="transmembrane region" description="Helical" evidence="1">
    <location>
        <begin position="347"/>
        <end position="380"/>
    </location>
</feature>